<dbReference type="Pfam" id="PF07690">
    <property type="entry name" value="MFS_1"/>
    <property type="match status" value="1"/>
</dbReference>
<comment type="subcellular location">
    <subcellularLocation>
        <location evidence="1">Cell membrane</location>
        <topology evidence="1">Multi-pass membrane protein</topology>
    </subcellularLocation>
</comment>
<evidence type="ECO:0000259" key="7">
    <source>
        <dbReference type="PROSITE" id="PS50850"/>
    </source>
</evidence>
<feature type="transmembrane region" description="Helical" evidence="6">
    <location>
        <begin position="20"/>
        <end position="42"/>
    </location>
</feature>
<evidence type="ECO:0000256" key="1">
    <source>
        <dbReference type="ARBA" id="ARBA00004651"/>
    </source>
</evidence>
<keyword evidence="5 6" id="KW-0472">Membrane</keyword>
<feature type="domain" description="Major facilitator superfamily (MFS) profile" evidence="7">
    <location>
        <begin position="14"/>
        <end position="417"/>
    </location>
</feature>
<dbReference type="PANTHER" id="PTHR43124">
    <property type="entry name" value="PURINE EFFLUX PUMP PBUE"/>
    <property type="match status" value="1"/>
</dbReference>
<dbReference type="AlphaFoldDB" id="S9SC14"/>
<accession>S9SC14</accession>
<comment type="caution">
    <text evidence="8">The sequence shown here is derived from an EMBL/GenBank/DDBJ whole genome shotgun (WGS) entry which is preliminary data.</text>
</comment>
<feature type="transmembrane region" description="Helical" evidence="6">
    <location>
        <begin position="304"/>
        <end position="322"/>
    </location>
</feature>
<feature type="transmembrane region" description="Helical" evidence="6">
    <location>
        <begin position="88"/>
        <end position="107"/>
    </location>
</feature>
<dbReference type="Proteomes" id="UP000015346">
    <property type="component" value="Unassembled WGS sequence"/>
</dbReference>
<protein>
    <submittedName>
        <fullName evidence="8">Sugar phosphate permease</fullName>
    </submittedName>
</protein>
<proteinExistence type="predicted"/>
<gene>
    <name evidence="8" type="ORF">ruthe_02581</name>
</gene>
<evidence type="ECO:0000256" key="2">
    <source>
        <dbReference type="ARBA" id="ARBA00022475"/>
    </source>
</evidence>
<feature type="transmembrane region" description="Helical" evidence="6">
    <location>
        <begin position="395"/>
        <end position="412"/>
    </location>
</feature>
<organism evidence="8 9">
    <name type="scientific">Rubellimicrobium thermophilum DSM 16684</name>
    <dbReference type="NCBI Taxonomy" id="1123069"/>
    <lineage>
        <taxon>Bacteria</taxon>
        <taxon>Pseudomonadati</taxon>
        <taxon>Pseudomonadota</taxon>
        <taxon>Alphaproteobacteria</taxon>
        <taxon>Rhodobacterales</taxon>
        <taxon>Roseobacteraceae</taxon>
        <taxon>Rubellimicrobium</taxon>
    </lineage>
</organism>
<evidence type="ECO:0000313" key="9">
    <source>
        <dbReference type="Proteomes" id="UP000015346"/>
    </source>
</evidence>
<feature type="transmembrane region" description="Helical" evidence="6">
    <location>
        <begin position="113"/>
        <end position="135"/>
    </location>
</feature>
<dbReference type="GO" id="GO:0022857">
    <property type="term" value="F:transmembrane transporter activity"/>
    <property type="evidence" value="ECO:0007669"/>
    <property type="project" value="InterPro"/>
</dbReference>
<dbReference type="InterPro" id="IPR050189">
    <property type="entry name" value="MFS_Efflux_Transporters"/>
</dbReference>
<keyword evidence="9" id="KW-1185">Reference proteome</keyword>
<evidence type="ECO:0000256" key="4">
    <source>
        <dbReference type="ARBA" id="ARBA00022989"/>
    </source>
</evidence>
<dbReference type="STRING" id="1123069.ruthe_02581"/>
<dbReference type="HOGENOM" id="CLU_001265_59_9_5"/>
<feature type="transmembrane region" description="Helical" evidence="6">
    <location>
        <begin position="147"/>
        <end position="172"/>
    </location>
</feature>
<keyword evidence="2" id="KW-1003">Cell membrane</keyword>
<dbReference type="InterPro" id="IPR011701">
    <property type="entry name" value="MFS"/>
</dbReference>
<sequence length="424" mass="44435">MPLATVSPAPPLSALTGRQIAWILGGALMTMATMPGQTVFIAQFNTALRGEFGLSHGEFGGLYTLATLLSASGLVFAGSLADRLPLRRLSVACLLGLAATTLLMAQVGNIPLLILALAALRFFGQGMLSHVALTAMARWFNRFRGRALSLAGLGFTLGEAMLPLGLTLAIGAWGWRSVWAGTGLVLVVAVLPLLLLLLRDAPDGRRARAAGHVNPDALPADQATGAGWTRPQVLRDPLFWGLLPGIMGPPAIGTLLIFHQAHLAALKGWDLTTFTTFYPVLSAAVVTASLGAGALVDRFGAWRLLPFVLMPLTAACLTAALLQPVWAIPLLLACLGLSTGLVNPVTGALWAELYGTAHLGAIRALVTAALVAASALGPGLAGLLIDLGPDLDRQAWGYAGWCLLWVLLYLALRPVLRRRTARLG</sequence>
<dbReference type="OrthoDB" id="1404228at2"/>
<feature type="transmembrane region" description="Helical" evidence="6">
    <location>
        <begin position="328"/>
        <end position="350"/>
    </location>
</feature>
<name>S9SC14_9RHOB</name>
<dbReference type="Gene3D" id="1.20.1250.20">
    <property type="entry name" value="MFS general substrate transporter like domains"/>
    <property type="match status" value="1"/>
</dbReference>
<reference evidence="8 9" key="1">
    <citation type="journal article" date="2013" name="Stand. Genomic Sci.">
        <title>Genome sequence of the reddish-pigmented Rubellimicrobium thermophilum type strain (DSM 16684(T)), a member of the Roseobacter clade.</title>
        <authorList>
            <person name="Fiebig A."/>
            <person name="Riedel T."/>
            <person name="Gronow S."/>
            <person name="Petersen J."/>
            <person name="Klenk H.P."/>
            <person name="Goker M."/>
        </authorList>
    </citation>
    <scope>NUCLEOTIDE SEQUENCE [LARGE SCALE GENOMIC DNA]</scope>
    <source>
        <strain evidence="8 9">DSM 16684</strain>
    </source>
</reference>
<feature type="transmembrane region" description="Helical" evidence="6">
    <location>
        <begin position="238"/>
        <end position="258"/>
    </location>
</feature>
<evidence type="ECO:0000256" key="3">
    <source>
        <dbReference type="ARBA" id="ARBA00022692"/>
    </source>
</evidence>
<feature type="transmembrane region" description="Helical" evidence="6">
    <location>
        <begin position="62"/>
        <end position="81"/>
    </location>
</feature>
<dbReference type="PROSITE" id="PS50850">
    <property type="entry name" value="MFS"/>
    <property type="match status" value="1"/>
</dbReference>
<feature type="transmembrane region" description="Helical" evidence="6">
    <location>
        <begin position="178"/>
        <end position="198"/>
    </location>
</feature>
<keyword evidence="4 6" id="KW-1133">Transmembrane helix</keyword>
<feature type="transmembrane region" description="Helical" evidence="6">
    <location>
        <begin position="278"/>
        <end position="297"/>
    </location>
</feature>
<evidence type="ECO:0000313" key="8">
    <source>
        <dbReference type="EMBL" id="EPX83784.1"/>
    </source>
</evidence>
<dbReference type="InterPro" id="IPR020846">
    <property type="entry name" value="MFS_dom"/>
</dbReference>
<keyword evidence="3 6" id="KW-0812">Transmembrane</keyword>
<dbReference type="EMBL" id="AOLV01000029">
    <property type="protein sequence ID" value="EPX83784.1"/>
    <property type="molecule type" value="Genomic_DNA"/>
</dbReference>
<dbReference type="RefSeq" id="WP_021098657.1">
    <property type="nucleotide sequence ID" value="NZ_KE557323.1"/>
</dbReference>
<dbReference type="SUPFAM" id="SSF103473">
    <property type="entry name" value="MFS general substrate transporter"/>
    <property type="match status" value="1"/>
</dbReference>
<dbReference type="GO" id="GO:0005886">
    <property type="term" value="C:plasma membrane"/>
    <property type="evidence" value="ECO:0007669"/>
    <property type="project" value="UniProtKB-SubCell"/>
</dbReference>
<evidence type="ECO:0000256" key="6">
    <source>
        <dbReference type="SAM" id="Phobius"/>
    </source>
</evidence>
<dbReference type="InterPro" id="IPR036259">
    <property type="entry name" value="MFS_trans_sf"/>
</dbReference>
<evidence type="ECO:0000256" key="5">
    <source>
        <dbReference type="ARBA" id="ARBA00023136"/>
    </source>
</evidence>
<feature type="transmembrane region" description="Helical" evidence="6">
    <location>
        <begin position="362"/>
        <end position="383"/>
    </location>
</feature>
<dbReference type="PANTHER" id="PTHR43124:SF3">
    <property type="entry name" value="CHLORAMPHENICOL EFFLUX PUMP RV0191"/>
    <property type="match status" value="1"/>
</dbReference>